<feature type="transmembrane region" description="Helical" evidence="1">
    <location>
        <begin position="112"/>
        <end position="129"/>
    </location>
</feature>
<gene>
    <name evidence="2" type="ORF">SAMN04488056_104342</name>
</gene>
<organism evidence="2 3">
    <name type="scientific">Cohaesibacter marisflavi</name>
    <dbReference type="NCBI Taxonomy" id="655353"/>
    <lineage>
        <taxon>Bacteria</taxon>
        <taxon>Pseudomonadati</taxon>
        <taxon>Pseudomonadota</taxon>
        <taxon>Alphaproteobacteria</taxon>
        <taxon>Hyphomicrobiales</taxon>
        <taxon>Cohaesibacteraceae</taxon>
    </lineage>
</organism>
<keyword evidence="1" id="KW-1133">Transmembrane helix</keyword>
<dbReference type="OrthoDB" id="9806874at2"/>
<name>A0A1I5G3M3_9HYPH</name>
<keyword evidence="1" id="KW-0472">Membrane</keyword>
<keyword evidence="1" id="KW-0812">Transmembrane</keyword>
<feature type="transmembrane region" description="Helical" evidence="1">
    <location>
        <begin position="7"/>
        <end position="26"/>
    </location>
</feature>
<evidence type="ECO:0000256" key="1">
    <source>
        <dbReference type="SAM" id="Phobius"/>
    </source>
</evidence>
<dbReference type="EMBL" id="FOVR01000004">
    <property type="protein sequence ID" value="SFO30627.1"/>
    <property type="molecule type" value="Genomic_DNA"/>
</dbReference>
<proteinExistence type="predicted"/>
<dbReference type="PANTHER" id="PTHR31881">
    <property type="match status" value="1"/>
</dbReference>
<feature type="transmembrane region" description="Helical" evidence="1">
    <location>
        <begin position="190"/>
        <end position="211"/>
    </location>
</feature>
<dbReference type="Pfam" id="PF04654">
    <property type="entry name" value="DUF599"/>
    <property type="match status" value="1"/>
</dbReference>
<dbReference type="STRING" id="655353.SAMN04488056_104342"/>
<protein>
    <submittedName>
        <fullName evidence="2">Uncharacterized membrane protein</fullName>
    </submittedName>
</protein>
<keyword evidence="3" id="KW-1185">Reference proteome</keyword>
<dbReference type="Proteomes" id="UP000199236">
    <property type="component" value="Unassembled WGS sequence"/>
</dbReference>
<dbReference type="RefSeq" id="WP_090071942.1">
    <property type="nucleotide sequence ID" value="NZ_FOVR01000004.1"/>
</dbReference>
<accession>A0A1I5G3M3</accession>
<evidence type="ECO:0000313" key="2">
    <source>
        <dbReference type="EMBL" id="SFO30627.1"/>
    </source>
</evidence>
<evidence type="ECO:0000313" key="3">
    <source>
        <dbReference type="Proteomes" id="UP000199236"/>
    </source>
</evidence>
<feature type="transmembrane region" description="Helical" evidence="1">
    <location>
        <begin position="72"/>
        <end position="91"/>
    </location>
</feature>
<dbReference type="AlphaFoldDB" id="A0A1I5G3M3"/>
<dbReference type="InterPro" id="IPR006747">
    <property type="entry name" value="DUF599"/>
</dbReference>
<sequence>MIPFSTLDIVALVWYLVIWIGFTYLVDYSPLKKHNISVSMAAHRRRWMRSLSKREFRMIDTGILNGLQNGTAFFASTSLLAIGAGFAMLNATDVAMKVTNDLSLPVETSPELWEIKALCLTAIYVYAFFKFGWAYRLFNYTSILIGAFPYAGDASEEEIEQAIEQAAEMNTLAGHHFTLGLRGFFFSAPVFGWFIHPWLMIAGTTLVALVLTRRQFFSRSQVIAKNII</sequence>
<reference evidence="2 3" key="1">
    <citation type="submission" date="2016-10" db="EMBL/GenBank/DDBJ databases">
        <authorList>
            <person name="de Groot N.N."/>
        </authorList>
    </citation>
    <scope>NUCLEOTIDE SEQUENCE [LARGE SCALE GENOMIC DNA]</scope>
    <source>
        <strain evidence="2 3">CGMCC 1.9157</strain>
    </source>
</reference>
<dbReference type="PANTHER" id="PTHR31881:SF6">
    <property type="entry name" value="OS09G0494600 PROTEIN"/>
    <property type="match status" value="1"/>
</dbReference>